<feature type="domain" description="DUF5671" evidence="2">
    <location>
        <begin position="13"/>
        <end position="143"/>
    </location>
</feature>
<feature type="transmembrane region" description="Helical" evidence="1">
    <location>
        <begin position="437"/>
        <end position="454"/>
    </location>
</feature>
<proteinExistence type="predicted"/>
<keyword evidence="1" id="KW-0812">Transmembrane</keyword>
<feature type="transmembrane region" description="Helical" evidence="1">
    <location>
        <begin position="322"/>
        <end position="343"/>
    </location>
</feature>
<feature type="transmembrane region" description="Helical" evidence="1">
    <location>
        <begin position="59"/>
        <end position="82"/>
    </location>
</feature>
<evidence type="ECO:0000256" key="1">
    <source>
        <dbReference type="SAM" id="Phobius"/>
    </source>
</evidence>
<feature type="transmembrane region" description="Helical" evidence="1">
    <location>
        <begin position="392"/>
        <end position="417"/>
    </location>
</feature>
<keyword evidence="1" id="KW-1133">Transmembrane helix</keyword>
<dbReference type="EMBL" id="QZVS01000076">
    <property type="protein sequence ID" value="RJT89195.1"/>
    <property type="molecule type" value="Genomic_DNA"/>
</dbReference>
<feature type="transmembrane region" description="Helical" evidence="1">
    <location>
        <begin position="14"/>
        <end position="39"/>
    </location>
</feature>
<gene>
    <name evidence="3" type="ORF">D6T64_07685</name>
</gene>
<feature type="transmembrane region" description="Helical" evidence="1">
    <location>
        <begin position="161"/>
        <end position="184"/>
    </location>
</feature>
<feature type="transmembrane region" description="Helical" evidence="1">
    <location>
        <begin position="238"/>
        <end position="264"/>
    </location>
</feature>
<reference evidence="3 4" key="1">
    <citation type="submission" date="2018-09" db="EMBL/GenBank/DDBJ databases">
        <title>Novel species of Cryobacterium.</title>
        <authorList>
            <person name="Liu Q."/>
            <person name="Xin Y.-H."/>
        </authorList>
    </citation>
    <scope>NUCLEOTIDE SEQUENCE [LARGE SCALE GENOMIC DNA]</scope>
    <source>
        <strain evidence="3 4">Hh39</strain>
    </source>
</reference>
<keyword evidence="4" id="KW-1185">Reference proteome</keyword>
<sequence length="562" mass="58385">MPAAGAAAQTVRRLIVFILLFVLVTVAAIGLSGLLGRLFEGIPGDLPGGVDALAGDATSGLASSLAFTLIGGPLAALLWWFVWRRAADPGERAALTWGLYVAGMSTVALITASTALLATVAALVDGQWRPRELGTGLVWAAVWVWHTRIPGHPVKSPRRLVTVALVIGGVYGLVVAAANAVSLLSSLFEVALQDAAQTMVGGPWWASVLKALVWLVGATLIWWWYWSRLGARLVATNFAAVVLVLVGVLGASLLALGGFGVLLYLLLRLAFDRVEPVAELLDPAPAALAAALVGLLVWLYHRGIAESRSRATRQAGRLVTSAAGLAASASGIGILVNSILAVFGDPLAGGDLRPLLLGGISSLVIGGPVWWFSWRPLQRTEPRERAFPGRRVFLITVFGLSAVVAIVALLIIGFQVFEFVLGPAIVGSLVERVRAPLGVLVATTLVAGYHFGVWRADRVAIAADAPARPRTIARVTLVVGPSPGMPGTDPAELVDAAREATGAQVTVWRVAGPGEASAAPSDGMTMSVSAADLAQALSGVTGNRVLVICGPSTRIEVIPLAD</sequence>
<feature type="transmembrane region" description="Helical" evidence="1">
    <location>
        <begin position="355"/>
        <end position="372"/>
    </location>
</feature>
<feature type="domain" description="DUF5671" evidence="2">
    <location>
        <begin position="167"/>
        <end position="273"/>
    </location>
</feature>
<dbReference type="OrthoDB" id="4954891at2"/>
<keyword evidence="1" id="KW-0472">Membrane</keyword>
<feature type="transmembrane region" description="Helical" evidence="1">
    <location>
        <begin position="133"/>
        <end position="149"/>
    </location>
</feature>
<dbReference type="Proteomes" id="UP000272015">
    <property type="component" value="Unassembled WGS sequence"/>
</dbReference>
<feature type="transmembrane region" description="Helical" evidence="1">
    <location>
        <begin position="94"/>
        <end position="121"/>
    </location>
</feature>
<feature type="transmembrane region" description="Helical" evidence="1">
    <location>
        <begin position="204"/>
        <end position="226"/>
    </location>
</feature>
<evidence type="ECO:0000313" key="3">
    <source>
        <dbReference type="EMBL" id="RJT89195.1"/>
    </source>
</evidence>
<feature type="transmembrane region" description="Helical" evidence="1">
    <location>
        <begin position="284"/>
        <end position="301"/>
    </location>
</feature>
<evidence type="ECO:0000313" key="4">
    <source>
        <dbReference type="Proteomes" id="UP000272015"/>
    </source>
</evidence>
<evidence type="ECO:0000259" key="2">
    <source>
        <dbReference type="Pfam" id="PF18920"/>
    </source>
</evidence>
<protein>
    <recommendedName>
        <fullName evidence="2">DUF5671 domain-containing protein</fullName>
    </recommendedName>
</protein>
<dbReference type="InterPro" id="IPR043728">
    <property type="entry name" value="DUF5671"/>
</dbReference>
<name>A0A3A5MJJ6_9MICO</name>
<organism evidence="3 4">
    <name type="scientific">Cryobacterium melibiosiphilum</name>
    <dbReference type="NCBI Taxonomy" id="995039"/>
    <lineage>
        <taxon>Bacteria</taxon>
        <taxon>Bacillati</taxon>
        <taxon>Actinomycetota</taxon>
        <taxon>Actinomycetes</taxon>
        <taxon>Micrococcales</taxon>
        <taxon>Microbacteriaceae</taxon>
        <taxon>Cryobacterium</taxon>
    </lineage>
</organism>
<dbReference type="Pfam" id="PF18920">
    <property type="entry name" value="DUF5671"/>
    <property type="match status" value="3"/>
</dbReference>
<accession>A0A3A5MJJ6</accession>
<dbReference type="AlphaFoldDB" id="A0A3A5MJJ6"/>
<feature type="domain" description="DUF5671" evidence="2">
    <location>
        <begin position="318"/>
        <end position="443"/>
    </location>
</feature>
<comment type="caution">
    <text evidence="3">The sequence shown here is derived from an EMBL/GenBank/DDBJ whole genome shotgun (WGS) entry which is preliminary data.</text>
</comment>